<dbReference type="Pfam" id="PF01609">
    <property type="entry name" value="DDE_Tnp_1"/>
    <property type="match status" value="1"/>
</dbReference>
<accession>A0A6I4YQC5</accession>
<feature type="domain" description="Transposase IS4-like" evidence="1">
    <location>
        <begin position="37"/>
        <end position="107"/>
    </location>
</feature>
<proteinExistence type="predicted"/>
<organism evidence="2 3">
    <name type="scientific">Deinococcus xianganensis</name>
    <dbReference type="NCBI Taxonomy" id="1507289"/>
    <lineage>
        <taxon>Bacteria</taxon>
        <taxon>Thermotogati</taxon>
        <taxon>Deinococcota</taxon>
        <taxon>Deinococci</taxon>
        <taxon>Deinococcales</taxon>
        <taxon>Deinococcaceae</taxon>
        <taxon>Deinococcus</taxon>
    </lineage>
</organism>
<dbReference type="AlphaFoldDB" id="A0A6I4YQC5"/>
<reference evidence="2 3" key="1">
    <citation type="submission" date="2019-11" db="EMBL/GenBank/DDBJ databases">
        <title>Genome sequence of Deinococcus xianganensis Y35, AI-2 producing algicidal bacterium, isolated from lake water.</title>
        <authorList>
            <person name="Li Y."/>
        </authorList>
    </citation>
    <scope>NUCLEOTIDE SEQUENCE [LARGE SCALE GENOMIC DNA]</scope>
    <source>
        <strain evidence="2 3">Y35</strain>
    </source>
</reference>
<gene>
    <name evidence="2" type="ORF">GLX28_21035</name>
</gene>
<comment type="caution">
    <text evidence="2">The sequence shown here is derived from an EMBL/GenBank/DDBJ whole genome shotgun (WGS) entry which is preliminary data.</text>
</comment>
<dbReference type="GO" id="GO:0006313">
    <property type="term" value="P:DNA transposition"/>
    <property type="evidence" value="ECO:0007669"/>
    <property type="project" value="InterPro"/>
</dbReference>
<dbReference type="GO" id="GO:0003677">
    <property type="term" value="F:DNA binding"/>
    <property type="evidence" value="ECO:0007669"/>
    <property type="project" value="InterPro"/>
</dbReference>
<sequence length="135" mass="16097">LTLDALGQKFPPQRCHLYDAFGWRVRRLRVSREVGDFDVLIVWRKVHGEWTRFFLFSTFDATVTVGELLRAWKARWGIEVIHRYIKQNLGLGRCRCRTIQAQENWAWCVVEAFHAVLKIRREEPGRTWRSAQQRA</sequence>
<dbReference type="EMBL" id="WVHK01000227">
    <property type="protein sequence ID" value="MXV22104.1"/>
    <property type="molecule type" value="Genomic_DNA"/>
</dbReference>
<evidence type="ECO:0000313" key="3">
    <source>
        <dbReference type="Proteomes" id="UP000430519"/>
    </source>
</evidence>
<feature type="non-terminal residue" evidence="2">
    <location>
        <position position="1"/>
    </location>
</feature>
<feature type="non-terminal residue" evidence="2">
    <location>
        <position position="135"/>
    </location>
</feature>
<dbReference type="GO" id="GO:0004803">
    <property type="term" value="F:transposase activity"/>
    <property type="evidence" value="ECO:0007669"/>
    <property type="project" value="InterPro"/>
</dbReference>
<evidence type="ECO:0000313" key="2">
    <source>
        <dbReference type="EMBL" id="MXV22104.1"/>
    </source>
</evidence>
<evidence type="ECO:0000259" key="1">
    <source>
        <dbReference type="Pfam" id="PF01609"/>
    </source>
</evidence>
<dbReference type="RefSeq" id="WP_160982719.1">
    <property type="nucleotide sequence ID" value="NZ_WVHK01000227.1"/>
</dbReference>
<protein>
    <submittedName>
        <fullName evidence="2">Transposase</fullName>
    </submittedName>
</protein>
<dbReference type="Proteomes" id="UP000430519">
    <property type="component" value="Unassembled WGS sequence"/>
</dbReference>
<name>A0A6I4YQC5_9DEIO</name>
<keyword evidence="3" id="KW-1185">Reference proteome</keyword>
<dbReference type="SUPFAM" id="SSF53098">
    <property type="entry name" value="Ribonuclease H-like"/>
    <property type="match status" value="1"/>
</dbReference>
<dbReference type="InterPro" id="IPR012337">
    <property type="entry name" value="RNaseH-like_sf"/>
</dbReference>
<dbReference type="InterPro" id="IPR002559">
    <property type="entry name" value="Transposase_11"/>
</dbReference>